<evidence type="ECO:0000313" key="3">
    <source>
        <dbReference type="Proteomes" id="UP001161257"/>
    </source>
</evidence>
<gene>
    <name evidence="2" type="ORF">PPUN14671_18020</name>
</gene>
<dbReference type="Pfam" id="PF02627">
    <property type="entry name" value="CMD"/>
    <property type="match status" value="1"/>
</dbReference>
<evidence type="ECO:0000259" key="1">
    <source>
        <dbReference type="Pfam" id="PF02627"/>
    </source>
</evidence>
<dbReference type="InterPro" id="IPR003779">
    <property type="entry name" value="CMD-like"/>
</dbReference>
<dbReference type="PANTHER" id="PTHR34846:SF10">
    <property type="entry name" value="CYTOPLASMIC PROTEIN"/>
    <property type="match status" value="1"/>
</dbReference>
<dbReference type="NCBIfam" id="TIGR00778">
    <property type="entry name" value="ahpD_dom"/>
    <property type="match status" value="1"/>
</dbReference>
<dbReference type="Gene3D" id="1.20.1290.10">
    <property type="entry name" value="AhpD-like"/>
    <property type="match status" value="1"/>
</dbReference>
<comment type="caution">
    <text evidence="2">The sequence shown here is derived from an EMBL/GenBank/DDBJ whole genome shotgun (WGS) entry which is preliminary data.</text>
</comment>
<dbReference type="EMBL" id="BSKJ01000003">
    <property type="protein sequence ID" value="GLO34969.1"/>
    <property type="molecule type" value="Genomic_DNA"/>
</dbReference>
<name>A0AA37VVL7_PSEPU</name>
<dbReference type="PANTHER" id="PTHR34846">
    <property type="entry name" value="4-CARBOXYMUCONOLACTONE DECARBOXYLASE FAMILY PROTEIN (AFU_ORTHOLOGUE AFUA_6G11590)"/>
    <property type="match status" value="1"/>
</dbReference>
<organism evidence="2 3">
    <name type="scientific">Pseudomonas putida</name>
    <name type="common">Arthrobacter siderocapsulatus</name>
    <dbReference type="NCBI Taxonomy" id="303"/>
    <lineage>
        <taxon>Bacteria</taxon>
        <taxon>Pseudomonadati</taxon>
        <taxon>Pseudomonadota</taxon>
        <taxon>Gammaproteobacteria</taxon>
        <taxon>Pseudomonadales</taxon>
        <taxon>Pseudomonadaceae</taxon>
        <taxon>Pseudomonas</taxon>
    </lineage>
</organism>
<dbReference type="GO" id="GO:0051920">
    <property type="term" value="F:peroxiredoxin activity"/>
    <property type="evidence" value="ECO:0007669"/>
    <property type="project" value="InterPro"/>
</dbReference>
<dbReference type="Proteomes" id="UP001161257">
    <property type="component" value="Unassembled WGS sequence"/>
</dbReference>
<protein>
    <submittedName>
        <fullName evidence="2">Alkyl hydroperoxide reductase AhpD</fullName>
    </submittedName>
</protein>
<dbReference type="SUPFAM" id="SSF69118">
    <property type="entry name" value="AhpD-like"/>
    <property type="match status" value="1"/>
</dbReference>
<reference evidence="2" key="1">
    <citation type="submission" date="2023-01" db="EMBL/GenBank/DDBJ databases">
        <title>Whole-genome sequence of Pseudomonas putida NBRC 14671.</title>
        <authorList>
            <person name="Morohoshi T."/>
            <person name="Someya N."/>
        </authorList>
    </citation>
    <scope>NUCLEOTIDE SEQUENCE</scope>
    <source>
        <strain evidence="2">NBRC 14671</strain>
    </source>
</reference>
<dbReference type="AlphaFoldDB" id="A0AA37VVL7"/>
<proteinExistence type="predicted"/>
<dbReference type="InterPro" id="IPR004675">
    <property type="entry name" value="AhpD_core"/>
</dbReference>
<dbReference type="InterPro" id="IPR029032">
    <property type="entry name" value="AhpD-like"/>
</dbReference>
<sequence>MLVSGHLNGRLASRLCVQLAIGEAKGQRYSRAIPPPPPLETVMHNRIEWAKHAPEAYKAMVGLEQALVKSGLESSLLELVRLRASQINGCAYCVNLHANDARKAGETEARLQTLSVWRETAYFTPRERAALAWVESLTRLPERGAPQDDYEALQGYFEPAEVANLTLAIATINAWNRFGVGFAMVPA</sequence>
<feature type="domain" description="Carboxymuconolactone decarboxylase-like" evidence="1">
    <location>
        <begin position="54"/>
        <end position="135"/>
    </location>
</feature>
<accession>A0AA37VVL7</accession>
<evidence type="ECO:0000313" key="2">
    <source>
        <dbReference type="EMBL" id="GLO34969.1"/>
    </source>
</evidence>